<name>A0A2L0F5C4_SORCE</name>
<reference evidence="1 2" key="1">
    <citation type="submission" date="2015-09" db="EMBL/GenBank/DDBJ databases">
        <title>Sorangium comparison.</title>
        <authorList>
            <person name="Zaburannyi N."/>
            <person name="Bunk B."/>
            <person name="Overmann J."/>
            <person name="Mueller R."/>
        </authorList>
    </citation>
    <scope>NUCLEOTIDE SEQUENCE [LARGE SCALE GENOMIC DNA]</scope>
    <source>
        <strain evidence="1 2">So ce26</strain>
    </source>
</reference>
<accession>A0A2L0F5C4</accession>
<evidence type="ECO:0000313" key="1">
    <source>
        <dbReference type="EMBL" id="AUX46701.1"/>
    </source>
</evidence>
<protein>
    <submittedName>
        <fullName evidence="1">Uncharacterized protein</fullName>
    </submittedName>
</protein>
<sequence length="114" mass="11798">MPGVARPATRADVLATVAIVLLVVGVVAGRAALRGLAPPPTAEACSALLERYVELVLRAATPEPAPSVVAERKAIARKAAGERGFVRCEAELTQEEVACALQAGNADDLERCLP</sequence>
<dbReference type="OrthoDB" id="5519129at2"/>
<dbReference type="AlphaFoldDB" id="A0A2L0F5C4"/>
<organism evidence="1 2">
    <name type="scientific">Sorangium cellulosum</name>
    <name type="common">Polyangium cellulosum</name>
    <dbReference type="NCBI Taxonomy" id="56"/>
    <lineage>
        <taxon>Bacteria</taxon>
        <taxon>Pseudomonadati</taxon>
        <taxon>Myxococcota</taxon>
        <taxon>Polyangia</taxon>
        <taxon>Polyangiales</taxon>
        <taxon>Polyangiaceae</taxon>
        <taxon>Sorangium</taxon>
    </lineage>
</organism>
<gene>
    <name evidence="1" type="ORF">SOCE26_082100</name>
</gene>
<dbReference type="EMBL" id="CP012673">
    <property type="protein sequence ID" value="AUX46701.1"/>
    <property type="molecule type" value="Genomic_DNA"/>
</dbReference>
<evidence type="ECO:0000313" key="2">
    <source>
        <dbReference type="Proteomes" id="UP000238348"/>
    </source>
</evidence>
<dbReference type="RefSeq" id="WP_159397779.1">
    <property type="nucleotide sequence ID" value="NZ_CP012673.1"/>
</dbReference>
<dbReference type="Proteomes" id="UP000238348">
    <property type="component" value="Chromosome"/>
</dbReference>
<proteinExistence type="predicted"/>